<dbReference type="InterPro" id="IPR029063">
    <property type="entry name" value="SAM-dependent_MTases_sf"/>
</dbReference>
<keyword evidence="2" id="KW-1185">Reference proteome</keyword>
<comment type="caution">
    <text evidence="1">The sequence shown here is derived from an EMBL/GenBank/DDBJ whole genome shotgun (WGS) entry which is preliminary data.</text>
</comment>
<dbReference type="RefSeq" id="WP_029633242.1">
    <property type="nucleotide sequence ID" value="NZ_JACJTA010000089.1"/>
</dbReference>
<dbReference type="EMBL" id="JACJTA010000089">
    <property type="protein sequence ID" value="MBD2608303.1"/>
    <property type="molecule type" value="Genomic_DNA"/>
</dbReference>
<evidence type="ECO:0000313" key="2">
    <source>
        <dbReference type="Proteomes" id="UP000660380"/>
    </source>
</evidence>
<accession>A0ABR8GYQ9</accession>
<dbReference type="Gene3D" id="3.40.50.150">
    <property type="entry name" value="Vaccinia Virus protein VP39"/>
    <property type="match status" value="1"/>
</dbReference>
<dbReference type="GO" id="GO:0008168">
    <property type="term" value="F:methyltransferase activity"/>
    <property type="evidence" value="ECO:0007669"/>
    <property type="project" value="UniProtKB-KW"/>
</dbReference>
<dbReference type="Proteomes" id="UP000660380">
    <property type="component" value="Unassembled WGS sequence"/>
</dbReference>
<gene>
    <name evidence="1" type="ORF">H6G81_28250</name>
</gene>
<sequence>MKFNHHDCKPPEDWDDHEQWNQYWANQSNAIPKPQIWSTWRNKPELRFLDFVRNQSQRKVWLAGCGISFAPIFYAYAGCNVLASDVSVVANDFLRQVNQQGITSLVSNVEEMNADLKLEQTQATDLRFLVHDFREPLDEYDFDVILNIKAYQGLPTTSMKQAATTFYNALKTGGYAIFDTQNVQGDYRNQIEDSLLDVGFYIPFHKSERWYREQLNSTGIVYVMVLGRPVIPQWGQYGDDDWNTRASQDREILHSLDSEYQKQREQESKEVQGILKGKQTKIAHVVYNTG</sequence>
<keyword evidence="1" id="KW-0808">Transferase</keyword>
<evidence type="ECO:0000313" key="1">
    <source>
        <dbReference type="EMBL" id="MBD2608303.1"/>
    </source>
</evidence>
<proteinExistence type="predicted"/>
<dbReference type="SUPFAM" id="SSF53335">
    <property type="entry name" value="S-adenosyl-L-methionine-dependent methyltransferases"/>
    <property type="match status" value="1"/>
</dbReference>
<dbReference type="CDD" id="cd02440">
    <property type="entry name" value="AdoMet_MTases"/>
    <property type="match status" value="1"/>
</dbReference>
<name>A0ABR8GYQ9_9CYAN</name>
<reference evidence="1 2" key="1">
    <citation type="journal article" date="2020" name="ISME J.">
        <title>Comparative genomics reveals insights into cyanobacterial evolution and habitat adaptation.</title>
        <authorList>
            <person name="Chen M.Y."/>
            <person name="Teng W.K."/>
            <person name="Zhao L."/>
            <person name="Hu C.X."/>
            <person name="Zhou Y.K."/>
            <person name="Han B.P."/>
            <person name="Song L.R."/>
            <person name="Shu W.S."/>
        </authorList>
    </citation>
    <scope>NUCLEOTIDE SEQUENCE [LARGE SCALE GENOMIC DNA]</scope>
    <source>
        <strain evidence="1 2">FACHB-248</strain>
    </source>
</reference>
<organism evidence="1 2">
    <name type="scientific">Scytonema hofmannii FACHB-248</name>
    <dbReference type="NCBI Taxonomy" id="1842502"/>
    <lineage>
        <taxon>Bacteria</taxon>
        <taxon>Bacillati</taxon>
        <taxon>Cyanobacteriota</taxon>
        <taxon>Cyanophyceae</taxon>
        <taxon>Nostocales</taxon>
        <taxon>Scytonemataceae</taxon>
        <taxon>Scytonema</taxon>
    </lineage>
</organism>
<dbReference type="GO" id="GO:0032259">
    <property type="term" value="P:methylation"/>
    <property type="evidence" value="ECO:0007669"/>
    <property type="project" value="UniProtKB-KW"/>
</dbReference>
<protein>
    <submittedName>
        <fullName evidence="1">Class I SAM-dependent methyltransferase</fullName>
    </submittedName>
</protein>
<keyword evidence="1" id="KW-0489">Methyltransferase</keyword>